<gene>
    <name evidence="4" type="ORF">MEDL_47510</name>
</gene>
<dbReference type="Gene3D" id="1.10.3210.10">
    <property type="entry name" value="Hypothetical protein af1432"/>
    <property type="match status" value="1"/>
</dbReference>
<evidence type="ECO:0000313" key="5">
    <source>
        <dbReference type="Proteomes" id="UP000683360"/>
    </source>
</evidence>
<keyword evidence="5" id="KW-1185">Reference proteome</keyword>
<accession>A0A8S3TTJ6</accession>
<dbReference type="Pfam" id="PF01966">
    <property type="entry name" value="HD"/>
    <property type="match status" value="1"/>
</dbReference>
<proteinExistence type="inferred from homology"/>
<evidence type="ECO:0000256" key="1">
    <source>
        <dbReference type="ARBA" id="ARBA00005776"/>
    </source>
</evidence>
<dbReference type="GO" id="GO:0006203">
    <property type="term" value="P:dGTP catabolic process"/>
    <property type="evidence" value="ECO:0007669"/>
    <property type="project" value="TreeGrafter"/>
</dbReference>
<dbReference type="GO" id="GO:0008832">
    <property type="term" value="F:dGTPase activity"/>
    <property type="evidence" value="ECO:0007669"/>
    <property type="project" value="TreeGrafter"/>
</dbReference>
<evidence type="ECO:0000259" key="3">
    <source>
        <dbReference type="PROSITE" id="PS51831"/>
    </source>
</evidence>
<evidence type="ECO:0000256" key="2">
    <source>
        <dbReference type="SAM" id="MobiDB-lite"/>
    </source>
</evidence>
<dbReference type="InterPro" id="IPR050135">
    <property type="entry name" value="dGTPase-like"/>
</dbReference>
<keyword evidence="4" id="KW-0378">Hydrolase</keyword>
<dbReference type="AlphaFoldDB" id="A0A8S3TTJ6"/>
<dbReference type="Proteomes" id="UP000683360">
    <property type="component" value="Unassembled WGS sequence"/>
</dbReference>
<dbReference type="EC" id="3.1.5.-" evidence="4"/>
<evidence type="ECO:0000313" key="4">
    <source>
        <dbReference type="EMBL" id="CAG2234897.1"/>
    </source>
</evidence>
<dbReference type="GO" id="GO:0005634">
    <property type="term" value="C:nucleus"/>
    <property type="evidence" value="ECO:0007669"/>
    <property type="project" value="TreeGrafter"/>
</dbReference>
<dbReference type="CDD" id="cd00077">
    <property type="entry name" value="HDc"/>
    <property type="match status" value="1"/>
</dbReference>
<sequence length="509" mass="58711">MLTHCGIAKLSKKMFEEQWAILEDNALKIAKVTCQSHYQGLRRRIDDFKERHDIKVCIQAAASNANTEMTQEVLTALQNLSTRLEDETGRIKHKIGQSKCYVKWKLSKLNKRREEDIKTKLENVTELSNFSIDSIEKGSVQIQSTVSFEIAHNPEMFAASVLQFLERLAIECKIDTSKDTAIDVEIVLSDVPWSTELNDRPLGMRYDEIRQIVYAYVSHSDKKWTHFTQELLQNVKLESTKQQQITMRSRKRKSKSKRVSVSERKRSKVLFSESEKGDDSLPSPSDSLYDEKGYTPWAMWSDEDVAQKLEDHVQQLSGEVLDMITEQRLTEYGLKIGGDRLRVLKLIRDWTTTQHNTKIFSDPIHGHIEVHPLCIKIIDTPQFQRLRDLKQIGGCYFVYPGASNNRFEHCIGVCYLAGKLARTLQKRQPELDITNKDILCVEIAGLCHDLGHGPFSHLFDEKFIPAVKQKLQWKHANGSVMMFNFLRTNNDLKKEFQKSGFEEKTLTSL</sequence>
<protein>
    <submittedName>
        <fullName evidence="4">SAMHD1</fullName>
        <ecNumber evidence="4">3.1.5.-</ecNumber>
    </submittedName>
</protein>
<dbReference type="InterPro" id="IPR006674">
    <property type="entry name" value="HD_domain"/>
</dbReference>
<dbReference type="SUPFAM" id="SSF109604">
    <property type="entry name" value="HD-domain/PDEase-like"/>
    <property type="match status" value="1"/>
</dbReference>
<comment type="caution">
    <text evidence="4">The sequence shown here is derived from an EMBL/GenBank/DDBJ whole genome shotgun (WGS) entry which is preliminary data.</text>
</comment>
<dbReference type="InterPro" id="IPR003607">
    <property type="entry name" value="HD/PDEase_dom"/>
</dbReference>
<dbReference type="PROSITE" id="PS51831">
    <property type="entry name" value="HD"/>
    <property type="match status" value="1"/>
</dbReference>
<organism evidence="4 5">
    <name type="scientific">Mytilus edulis</name>
    <name type="common">Blue mussel</name>
    <dbReference type="NCBI Taxonomy" id="6550"/>
    <lineage>
        <taxon>Eukaryota</taxon>
        <taxon>Metazoa</taxon>
        <taxon>Spiralia</taxon>
        <taxon>Lophotrochozoa</taxon>
        <taxon>Mollusca</taxon>
        <taxon>Bivalvia</taxon>
        <taxon>Autobranchia</taxon>
        <taxon>Pteriomorphia</taxon>
        <taxon>Mytilida</taxon>
        <taxon>Mytiloidea</taxon>
        <taxon>Mytilidae</taxon>
        <taxon>Mytilinae</taxon>
        <taxon>Mytilus</taxon>
    </lineage>
</organism>
<dbReference type="PANTHER" id="PTHR11373">
    <property type="entry name" value="DEOXYNUCLEOSIDE TRIPHOSPHATE TRIPHOSPHOHYDROLASE"/>
    <property type="match status" value="1"/>
</dbReference>
<name>A0A8S3TTJ6_MYTED</name>
<dbReference type="OrthoDB" id="9991235at2759"/>
<comment type="similarity">
    <text evidence="1">Belongs to the SAMHD1 family.</text>
</comment>
<dbReference type="EMBL" id="CAJPWZ010002278">
    <property type="protein sequence ID" value="CAG2234897.1"/>
    <property type="molecule type" value="Genomic_DNA"/>
</dbReference>
<feature type="domain" description="HD" evidence="3">
    <location>
        <begin position="406"/>
        <end position="509"/>
    </location>
</feature>
<feature type="compositionally biased region" description="Basic residues" evidence="2">
    <location>
        <begin position="248"/>
        <end position="258"/>
    </location>
</feature>
<feature type="region of interest" description="Disordered" evidence="2">
    <location>
        <begin position="242"/>
        <end position="265"/>
    </location>
</feature>
<reference evidence="4" key="1">
    <citation type="submission" date="2021-03" db="EMBL/GenBank/DDBJ databases">
        <authorList>
            <person name="Bekaert M."/>
        </authorList>
    </citation>
    <scope>NUCLEOTIDE SEQUENCE</scope>
</reference>
<dbReference type="PANTHER" id="PTHR11373:SF4">
    <property type="entry name" value="DEOXYNUCLEOSIDE TRIPHOSPHATE TRIPHOSPHOHYDROLASE SAMHD1"/>
    <property type="match status" value="1"/>
</dbReference>